<dbReference type="RefSeq" id="WP_168513488.1">
    <property type="nucleotide sequence ID" value="NZ_JAAXLS010000004.1"/>
</dbReference>
<dbReference type="EMBL" id="JAAXLS010000004">
    <property type="protein sequence ID" value="NKQ52990.1"/>
    <property type="molecule type" value="Genomic_DNA"/>
</dbReference>
<reference evidence="2 3" key="1">
    <citation type="submission" date="2020-04" db="EMBL/GenBank/DDBJ databases">
        <title>Novel species.</title>
        <authorList>
            <person name="Teo W.F.A."/>
            <person name="Lipun K."/>
            <person name="Srisuk N."/>
            <person name="Duangmal K."/>
        </authorList>
    </citation>
    <scope>NUCLEOTIDE SEQUENCE [LARGE SCALE GENOMIC DNA]</scope>
    <source>
        <strain evidence="2 3">K13G38</strain>
    </source>
</reference>
<keyword evidence="1" id="KW-1133">Transmembrane helix</keyword>
<evidence type="ECO:0000256" key="1">
    <source>
        <dbReference type="SAM" id="Phobius"/>
    </source>
</evidence>
<keyword evidence="1" id="KW-0812">Transmembrane</keyword>
<organism evidence="2 3">
    <name type="scientific">Amycolatopsis acididurans</name>
    <dbReference type="NCBI Taxonomy" id="2724524"/>
    <lineage>
        <taxon>Bacteria</taxon>
        <taxon>Bacillati</taxon>
        <taxon>Actinomycetota</taxon>
        <taxon>Actinomycetes</taxon>
        <taxon>Pseudonocardiales</taxon>
        <taxon>Pseudonocardiaceae</taxon>
        <taxon>Amycolatopsis</taxon>
    </lineage>
</organism>
<name>A0ABX1J3R2_9PSEU</name>
<protein>
    <submittedName>
        <fullName evidence="2">Uncharacterized protein</fullName>
    </submittedName>
</protein>
<evidence type="ECO:0000313" key="2">
    <source>
        <dbReference type="EMBL" id="NKQ52990.1"/>
    </source>
</evidence>
<dbReference type="Proteomes" id="UP000715441">
    <property type="component" value="Unassembled WGS sequence"/>
</dbReference>
<keyword evidence="3" id="KW-1185">Reference proteome</keyword>
<comment type="caution">
    <text evidence="2">The sequence shown here is derived from an EMBL/GenBank/DDBJ whole genome shotgun (WGS) entry which is preliminary data.</text>
</comment>
<sequence>MEIALYVFVGLFGLLAVAVLVVFAVSTVQQRRTPLPERIEQVKKKLRDNETPTGETFILSGYRSGVPDDLVREAATADGYQWTGYSGQNDRQLNFQRRIQA</sequence>
<proteinExistence type="predicted"/>
<accession>A0ABX1J3R2</accession>
<gene>
    <name evidence="2" type="ORF">HFP15_08865</name>
</gene>
<evidence type="ECO:0000313" key="3">
    <source>
        <dbReference type="Proteomes" id="UP000715441"/>
    </source>
</evidence>
<feature type="transmembrane region" description="Helical" evidence="1">
    <location>
        <begin position="6"/>
        <end position="28"/>
    </location>
</feature>
<keyword evidence="1" id="KW-0472">Membrane</keyword>